<evidence type="ECO:0000313" key="3">
    <source>
        <dbReference type="Proteomes" id="UP000274358"/>
    </source>
</evidence>
<gene>
    <name evidence="2" type="ORF">EKH80_20335</name>
</gene>
<organism evidence="2 3">
    <name type="scientific">Dyella choica</name>
    <dbReference type="NCBI Taxonomy" id="1927959"/>
    <lineage>
        <taxon>Bacteria</taxon>
        <taxon>Pseudomonadati</taxon>
        <taxon>Pseudomonadota</taxon>
        <taxon>Gammaproteobacteria</taxon>
        <taxon>Lysobacterales</taxon>
        <taxon>Rhodanobacteraceae</taxon>
        <taxon>Dyella</taxon>
    </lineage>
</organism>
<evidence type="ECO:0000313" key="2">
    <source>
        <dbReference type="EMBL" id="RUL70541.1"/>
    </source>
</evidence>
<feature type="signal peptide" evidence="1">
    <location>
        <begin position="1"/>
        <end position="21"/>
    </location>
</feature>
<keyword evidence="1" id="KW-0732">Signal</keyword>
<dbReference type="Proteomes" id="UP000274358">
    <property type="component" value="Unassembled WGS sequence"/>
</dbReference>
<evidence type="ECO:0008006" key="4">
    <source>
        <dbReference type="Google" id="ProtNLM"/>
    </source>
</evidence>
<dbReference type="OrthoDB" id="5945198at2"/>
<evidence type="ECO:0000256" key="1">
    <source>
        <dbReference type="SAM" id="SignalP"/>
    </source>
</evidence>
<proteinExistence type="predicted"/>
<keyword evidence="3" id="KW-1185">Reference proteome</keyword>
<dbReference type="EMBL" id="RYYV01000022">
    <property type="protein sequence ID" value="RUL70541.1"/>
    <property type="molecule type" value="Genomic_DNA"/>
</dbReference>
<comment type="caution">
    <text evidence="2">The sequence shown here is derived from an EMBL/GenBank/DDBJ whole genome shotgun (WGS) entry which is preliminary data.</text>
</comment>
<dbReference type="RefSeq" id="WP_126686628.1">
    <property type="nucleotide sequence ID" value="NZ_RYYV01000022.1"/>
</dbReference>
<feature type="chain" id="PRO_5018526845" description="Sel1 repeat family protein" evidence="1">
    <location>
        <begin position="22"/>
        <end position="340"/>
    </location>
</feature>
<name>A0A3S0WT66_9GAMM</name>
<accession>A0A3S0WT66</accession>
<sequence length="340" mass="35668">MRGRRLIALTLAVVLSTAAVAANTAPSATKTAQAREKALLAFQNDLINVLAPSGDADRLLAAALLARPLPNPSKLNSFHALIERAARVDAAGPAVSWARLADCDPNTHACPNSDAVTQLVQQAPDNAAVWLVKLSQDVNGLKNDDARQDLAKAASAKLYDDYSGVALKALANAATMLPPPTATLDPNSDAGANGVQVLIAYGSATGMPQPALRDTAGFCQEKAPNDDTVKNDCLKLGLLLEWGSSPLARSLGLHLREVLNTDPAQQQDAQNARRNLIWQVQNFASLSLRAQNDKAQSQHLLALARSGGTQMSLVLAALHDAGIATDAPADWQPQKPGSGN</sequence>
<reference evidence="2 3" key="1">
    <citation type="submission" date="2018-12" db="EMBL/GenBank/DDBJ databases">
        <title>Dyella dinghuensis sp. nov. DHOA06 and Dyella choica sp. nov. 4M-K27, isolated from forest soil.</title>
        <authorList>
            <person name="Qiu L.-H."/>
            <person name="Gao Z.-H."/>
        </authorList>
    </citation>
    <scope>NUCLEOTIDE SEQUENCE [LARGE SCALE GENOMIC DNA]</scope>
    <source>
        <strain evidence="2 3">4M-K27</strain>
    </source>
</reference>
<protein>
    <recommendedName>
        <fullName evidence="4">Sel1 repeat family protein</fullName>
    </recommendedName>
</protein>
<dbReference type="AlphaFoldDB" id="A0A3S0WT66"/>